<dbReference type="AlphaFoldDB" id="A0A022RXX9"/>
<dbReference type="InterPro" id="IPR006566">
    <property type="entry name" value="FBD"/>
</dbReference>
<sequence>MEPHSKRRRKHSQHEDQNPVPMDRISDLTESVICHILSFLRTKDSVRTSILARRWRYLWAYVLTLDLYCEEETVINRVLLLRKVQTLHTLRLNVDGCTEYGLETWIVFAITHGLQKLDLYLMDQEILPACLFTCKTLVDLRLHSCGPIPMDGPMFLPRLKKLQLIRVEYEADESLPYLISCCPVLEELLVQLFTDMASCNVSSPTVKRLTVDFYFFDGDRAGCDMLEINTPALEYLKIAYSFCDHIKCGVATSLIEADISFHDEDDNLSARSLSCDEKKGSTEPPEQVPKCLLSHLRIIKVVKIEGKKHEFEIIRYLLRNTQVLEKMDIEYAQCLASEEDISTLKKTISPFQRERGSAACEVAFAPFREEEVVEVEDE</sequence>
<reference evidence="3 4" key="1">
    <citation type="journal article" date="2013" name="Proc. Natl. Acad. Sci. U.S.A.">
        <title>Fine-scale variation in meiotic recombination in Mimulus inferred from population shotgun sequencing.</title>
        <authorList>
            <person name="Hellsten U."/>
            <person name="Wright K.M."/>
            <person name="Jenkins J."/>
            <person name="Shu S."/>
            <person name="Yuan Y."/>
            <person name="Wessler S.R."/>
            <person name="Schmutz J."/>
            <person name="Willis J.H."/>
            <person name="Rokhsar D.S."/>
        </authorList>
    </citation>
    <scope>NUCLEOTIDE SEQUENCE [LARGE SCALE GENOMIC DNA]</scope>
    <source>
        <strain evidence="4">cv. DUN x IM62</strain>
    </source>
</reference>
<evidence type="ECO:0000313" key="4">
    <source>
        <dbReference type="Proteomes" id="UP000030748"/>
    </source>
</evidence>
<dbReference type="Pfam" id="PF08387">
    <property type="entry name" value="FBD"/>
    <property type="match status" value="1"/>
</dbReference>
<dbReference type="InterPro" id="IPR055411">
    <property type="entry name" value="LRR_FXL15/At3g58940/PEG3-like"/>
</dbReference>
<dbReference type="eggNOG" id="ENOG502RYTW">
    <property type="taxonomic scope" value="Eukaryota"/>
</dbReference>
<gene>
    <name evidence="3" type="ORF">MIMGU_mgv1a026551mg</name>
</gene>
<evidence type="ECO:0000259" key="2">
    <source>
        <dbReference type="SMART" id="SM00579"/>
    </source>
</evidence>
<dbReference type="SUPFAM" id="SSF81383">
    <property type="entry name" value="F-box domain"/>
    <property type="match status" value="1"/>
</dbReference>
<dbReference type="SMART" id="SM00579">
    <property type="entry name" value="FBD"/>
    <property type="match status" value="1"/>
</dbReference>
<dbReference type="SUPFAM" id="SSF52047">
    <property type="entry name" value="RNI-like"/>
    <property type="match status" value="1"/>
</dbReference>
<evidence type="ECO:0000256" key="1">
    <source>
        <dbReference type="SAM" id="MobiDB-lite"/>
    </source>
</evidence>
<feature type="region of interest" description="Disordered" evidence="1">
    <location>
        <begin position="1"/>
        <end position="22"/>
    </location>
</feature>
<dbReference type="InterPro" id="IPR053781">
    <property type="entry name" value="F-box_AtFBL13-like"/>
</dbReference>
<dbReference type="Proteomes" id="UP000030748">
    <property type="component" value="Unassembled WGS sequence"/>
</dbReference>
<dbReference type="InterPro" id="IPR036047">
    <property type="entry name" value="F-box-like_dom_sf"/>
</dbReference>
<protein>
    <recommendedName>
        <fullName evidence="2">FBD domain-containing protein</fullName>
    </recommendedName>
</protein>
<dbReference type="InterPro" id="IPR001810">
    <property type="entry name" value="F-box_dom"/>
</dbReference>
<dbReference type="Gene3D" id="3.80.10.10">
    <property type="entry name" value="Ribonuclease Inhibitor"/>
    <property type="match status" value="1"/>
</dbReference>
<keyword evidence="4" id="KW-1185">Reference proteome</keyword>
<accession>A0A022RXX9</accession>
<dbReference type="PANTHER" id="PTHR31900">
    <property type="entry name" value="F-BOX/RNI SUPERFAMILY PROTEIN-RELATED"/>
    <property type="match status" value="1"/>
</dbReference>
<dbReference type="InterPro" id="IPR032675">
    <property type="entry name" value="LRR_dom_sf"/>
</dbReference>
<dbReference type="InterPro" id="IPR050232">
    <property type="entry name" value="FBL13/AtMIF1-like"/>
</dbReference>
<feature type="compositionally biased region" description="Basic residues" evidence="1">
    <location>
        <begin position="1"/>
        <end position="12"/>
    </location>
</feature>
<organism evidence="3 4">
    <name type="scientific">Erythranthe guttata</name>
    <name type="common">Yellow monkey flower</name>
    <name type="synonym">Mimulus guttatus</name>
    <dbReference type="NCBI Taxonomy" id="4155"/>
    <lineage>
        <taxon>Eukaryota</taxon>
        <taxon>Viridiplantae</taxon>
        <taxon>Streptophyta</taxon>
        <taxon>Embryophyta</taxon>
        <taxon>Tracheophyta</taxon>
        <taxon>Spermatophyta</taxon>
        <taxon>Magnoliopsida</taxon>
        <taxon>eudicotyledons</taxon>
        <taxon>Gunneridae</taxon>
        <taxon>Pentapetalae</taxon>
        <taxon>asterids</taxon>
        <taxon>lamiids</taxon>
        <taxon>Lamiales</taxon>
        <taxon>Phrymaceae</taxon>
        <taxon>Erythranthe</taxon>
    </lineage>
</organism>
<name>A0A022RXX9_ERYGU</name>
<dbReference type="EMBL" id="KI630206">
    <property type="protein sequence ID" value="EYU44919.1"/>
    <property type="molecule type" value="Genomic_DNA"/>
</dbReference>
<dbReference type="Pfam" id="PF24758">
    <property type="entry name" value="LRR_At5g56370"/>
    <property type="match status" value="1"/>
</dbReference>
<proteinExistence type="predicted"/>
<feature type="domain" description="FBD" evidence="2">
    <location>
        <begin position="290"/>
        <end position="365"/>
    </location>
</feature>
<dbReference type="CDD" id="cd22160">
    <property type="entry name" value="F-box_AtFBL13-like"/>
    <property type="match status" value="1"/>
</dbReference>
<dbReference type="PANTHER" id="PTHR31900:SF34">
    <property type="entry name" value="EMB|CAB62440.1-RELATED"/>
    <property type="match status" value="1"/>
</dbReference>
<evidence type="ECO:0000313" key="3">
    <source>
        <dbReference type="EMBL" id="EYU44919.1"/>
    </source>
</evidence>
<dbReference type="STRING" id="4155.A0A022RXX9"/>
<dbReference type="Pfam" id="PF00646">
    <property type="entry name" value="F-box"/>
    <property type="match status" value="1"/>
</dbReference>